<evidence type="ECO:0000313" key="9">
    <source>
        <dbReference type="EMBL" id="TQO19826.1"/>
    </source>
</evidence>
<dbReference type="AlphaFoldDB" id="A0A8H2K8V9"/>
<name>A0A8H2K8V9_9MICO</name>
<proteinExistence type="inferred from homology"/>
<keyword evidence="5 7" id="KW-1133">Transmembrane helix</keyword>
<dbReference type="InterPro" id="IPR035906">
    <property type="entry name" value="MetI-like_sf"/>
</dbReference>
<dbReference type="PANTHER" id="PTHR43386:SF1">
    <property type="entry name" value="D,D-DIPEPTIDE TRANSPORT SYSTEM PERMEASE PROTEIN DDPC-RELATED"/>
    <property type="match status" value="1"/>
</dbReference>
<comment type="subcellular location">
    <subcellularLocation>
        <location evidence="1 7">Cell membrane</location>
        <topology evidence="1 7">Multi-pass membrane protein</topology>
    </subcellularLocation>
</comment>
<dbReference type="SUPFAM" id="SSF161098">
    <property type="entry name" value="MetI-like"/>
    <property type="match status" value="1"/>
</dbReference>
<feature type="transmembrane region" description="Helical" evidence="7">
    <location>
        <begin position="21"/>
        <end position="43"/>
    </location>
</feature>
<evidence type="ECO:0000256" key="3">
    <source>
        <dbReference type="ARBA" id="ARBA00022475"/>
    </source>
</evidence>
<comment type="similarity">
    <text evidence="7">Belongs to the binding-protein-dependent transport system permease family.</text>
</comment>
<dbReference type="PROSITE" id="PS50928">
    <property type="entry name" value="ABC_TM1"/>
    <property type="match status" value="1"/>
</dbReference>
<dbReference type="RefSeq" id="WP_141990264.1">
    <property type="nucleotide sequence ID" value="NZ_VFRA01000001.1"/>
</dbReference>
<keyword evidence="2 7" id="KW-0813">Transport</keyword>
<dbReference type="OrthoDB" id="9812701at2"/>
<dbReference type="InterPro" id="IPR050366">
    <property type="entry name" value="BP-dependent_transpt_permease"/>
</dbReference>
<feature type="transmembrane region" description="Helical" evidence="7">
    <location>
        <begin position="208"/>
        <end position="229"/>
    </location>
</feature>
<evidence type="ECO:0000256" key="5">
    <source>
        <dbReference type="ARBA" id="ARBA00022989"/>
    </source>
</evidence>
<evidence type="ECO:0000256" key="4">
    <source>
        <dbReference type="ARBA" id="ARBA00022692"/>
    </source>
</evidence>
<dbReference type="InterPro" id="IPR000515">
    <property type="entry name" value="MetI-like"/>
</dbReference>
<evidence type="ECO:0000256" key="7">
    <source>
        <dbReference type="RuleBase" id="RU363032"/>
    </source>
</evidence>
<reference evidence="9 10" key="1">
    <citation type="submission" date="2019-06" db="EMBL/GenBank/DDBJ databases">
        <title>Sequencing the genomes of 1000 actinobacteria strains.</title>
        <authorList>
            <person name="Klenk H.-P."/>
        </authorList>
    </citation>
    <scope>NUCLEOTIDE SEQUENCE [LARGE SCALE GENOMIC DNA]</scope>
    <source>
        <strain evidence="9 10">DSM 21947</strain>
    </source>
</reference>
<organism evidence="9 10">
    <name type="scientific">Rhodoglobus vestalii</name>
    <dbReference type="NCBI Taxonomy" id="193384"/>
    <lineage>
        <taxon>Bacteria</taxon>
        <taxon>Bacillati</taxon>
        <taxon>Actinomycetota</taxon>
        <taxon>Actinomycetes</taxon>
        <taxon>Micrococcales</taxon>
        <taxon>Microbacteriaceae</taxon>
        <taxon>Rhodoglobus</taxon>
    </lineage>
</organism>
<keyword evidence="6 7" id="KW-0472">Membrane</keyword>
<dbReference type="Pfam" id="PF00528">
    <property type="entry name" value="BPD_transp_1"/>
    <property type="match status" value="1"/>
</dbReference>
<accession>A0A8H2K8V9</accession>
<keyword evidence="4 7" id="KW-0812">Transmembrane</keyword>
<evidence type="ECO:0000256" key="2">
    <source>
        <dbReference type="ARBA" id="ARBA00022448"/>
    </source>
</evidence>
<dbReference type="GO" id="GO:0055085">
    <property type="term" value="P:transmembrane transport"/>
    <property type="evidence" value="ECO:0007669"/>
    <property type="project" value="InterPro"/>
</dbReference>
<keyword evidence="3" id="KW-1003">Cell membrane</keyword>
<sequence>MTLTRLNTHTKTRLVEILKRISGDAPIIVVVFWGLLVAFPWLVTPLDPLRLDVGSAVLPPSADHWFGTDQYGRDVFSRCIYGLRTSLGAALFVAVLATSFGIFVGGVAGLGVRWLDSLLMRTTDIFLAFPYLILAIALSAAIGPGIWTAILVLSLLWWPSYARMVRGQVLSLRESSFVLGATAVMTPWWKILFRHLVPHMLPQLSARFSLEVGGIVIALTSLGFLGLGAQPPGPELGVIIAEGREYILTAWWISTLPGLFIIAIVVTSLFASDWIERRLS</sequence>
<dbReference type="GO" id="GO:0005886">
    <property type="term" value="C:plasma membrane"/>
    <property type="evidence" value="ECO:0007669"/>
    <property type="project" value="UniProtKB-SubCell"/>
</dbReference>
<feature type="transmembrane region" description="Helical" evidence="7">
    <location>
        <begin position="91"/>
        <end position="115"/>
    </location>
</feature>
<feature type="transmembrane region" description="Helical" evidence="7">
    <location>
        <begin position="127"/>
        <end position="157"/>
    </location>
</feature>
<dbReference type="Gene3D" id="1.10.3720.10">
    <property type="entry name" value="MetI-like"/>
    <property type="match status" value="1"/>
</dbReference>
<evidence type="ECO:0000313" key="10">
    <source>
        <dbReference type="Proteomes" id="UP000316560"/>
    </source>
</evidence>
<evidence type="ECO:0000259" key="8">
    <source>
        <dbReference type="PROSITE" id="PS50928"/>
    </source>
</evidence>
<dbReference type="Proteomes" id="UP000316560">
    <property type="component" value="Unassembled WGS sequence"/>
</dbReference>
<dbReference type="EMBL" id="VFRA01000001">
    <property type="protein sequence ID" value="TQO19826.1"/>
    <property type="molecule type" value="Genomic_DNA"/>
</dbReference>
<gene>
    <name evidence="9" type="ORF">FB472_1409</name>
</gene>
<protein>
    <submittedName>
        <fullName evidence="9">Peptide/nickel transport system permease protein</fullName>
    </submittedName>
</protein>
<feature type="transmembrane region" description="Helical" evidence="7">
    <location>
        <begin position="249"/>
        <end position="271"/>
    </location>
</feature>
<dbReference type="CDD" id="cd06261">
    <property type="entry name" value="TM_PBP2"/>
    <property type="match status" value="1"/>
</dbReference>
<evidence type="ECO:0000256" key="1">
    <source>
        <dbReference type="ARBA" id="ARBA00004651"/>
    </source>
</evidence>
<feature type="transmembrane region" description="Helical" evidence="7">
    <location>
        <begin position="177"/>
        <end position="196"/>
    </location>
</feature>
<keyword evidence="10" id="KW-1185">Reference proteome</keyword>
<dbReference type="PANTHER" id="PTHR43386">
    <property type="entry name" value="OLIGOPEPTIDE TRANSPORT SYSTEM PERMEASE PROTEIN APPC"/>
    <property type="match status" value="1"/>
</dbReference>
<feature type="domain" description="ABC transmembrane type-1" evidence="8">
    <location>
        <begin position="87"/>
        <end position="272"/>
    </location>
</feature>
<comment type="caution">
    <text evidence="9">The sequence shown here is derived from an EMBL/GenBank/DDBJ whole genome shotgun (WGS) entry which is preliminary data.</text>
</comment>
<evidence type="ECO:0000256" key="6">
    <source>
        <dbReference type="ARBA" id="ARBA00023136"/>
    </source>
</evidence>